<proteinExistence type="predicted"/>
<feature type="compositionally biased region" description="Low complexity" evidence="1">
    <location>
        <begin position="597"/>
        <end position="609"/>
    </location>
</feature>
<dbReference type="InterPro" id="IPR038609">
    <property type="entry name" value="HDA1_su2/3_sf"/>
</dbReference>
<dbReference type="Proteomes" id="UP001174691">
    <property type="component" value="Unassembled WGS sequence"/>
</dbReference>
<keyword evidence="3" id="KW-1185">Reference proteome</keyword>
<keyword evidence="2" id="KW-0418">Kinase</keyword>
<name>A0AA38SGT6_9PEZI</name>
<feature type="region of interest" description="Disordered" evidence="1">
    <location>
        <begin position="547"/>
        <end position="625"/>
    </location>
</feature>
<sequence length="625" mass="70597">MLASTRNLYVETIRDNKSTIERYSHYFTTESAGNPGEQLVSEVDDIFRRLHDHCDLPQFSDSIPALSTEAMMRHATGTSSKFSFVYELLKELKDSNILVLVLSQPGVASDHLKAIYQTEQFHYTELDRSIELEDETEALHVIHGTTDMEVFDRPQPAVDAVILFDDAARQVCPDRFPGAIVLSLVVANSIEHIDLQLPRSMDDLERRSAIGFALAVSKTFISSPHGMQEPNELAALFADYIKNPARELDWEPLALPSQFFDFYLSSQALETQRTGAMSQPNGRKRVLDGDERLSTPMKRARTGPATLTQSGYLMSDLLKATLASYSPRPQGSPQPVEVTVDQLEWMAARLSRVEQEARDRSAVEERVRQLVKQKEMELKSYKKTVATLQPKYLEAISDRGQFEIAKNAAEQRVAKLEEELAKSRTEIQALREKLTAHTPSELEARYEAVVAEREKLDKKLQSASKERDFFRDRLQEGMRTATESQSEINQLKARIEELERKANDTTVRVHEINSRHMADESRRQREEQQAHIAQLEQQVEQTRKELQTLKSNRRETRASSVPRSPRLNVMSPRTRGGGGNTSRGNSPAPFDGSSTPSSAAGQAAGMGMSFYQPPPSHPRFSHLRE</sequence>
<feature type="region of interest" description="Disordered" evidence="1">
    <location>
        <begin position="506"/>
        <end position="533"/>
    </location>
</feature>
<reference evidence="2" key="1">
    <citation type="submission" date="2022-07" db="EMBL/GenBank/DDBJ databases">
        <title>Fungi with potential for degradation of polypropylene.</title>
        <authorList>
            <person name="Gostincar C."/>
        </authorList>
    </citation>
    <scope>NUCLEOTIDE SEQUENCE</scope>
    <source>
        <strain evidence="2">EXF-13287</strain>
    </source>
</reference>
<dbReference type="AlphaFoldDB" id="A0AA38SGT6"/>
<organism evidence="2 3">
    <name type="scientific">Coniochaeta hoffmannii</name>
    <dbReference type="NCBI Taxonomy" id="91930"/>
    <lineage>
        <taxon>Eukaryota</taxon>
        <taxon>Fungi</taxon>
        <taxon>Dikarya</taxon>
        <taxon>Ascomycota</taxon>
        <taxon>Pezizomycotina</taxon>
        <taxon>Sordariomycetes</taxon>
        <taxon>Sordariomycetidae</taxon>
        <taxon>Coniochaetales</taxon>
        <taxon>Coniochaetaceae</taxon>
        <taxon>Coniochaeta</taxon>
    </lineage>
</organism>
<keyword evidence="2" id="KW-0808">Transferase</keyword>
<dbReference type="Gene3D" id="3.40.50.12360">
    <property type="match status" value="1"/>
</dbReference>
<dbReference type="EMBL" id="JANBVN010000039">
    <property type="protein sequence ID" value="KAJ9158292.1"/>
    <property type="molecule type" value="Genomic_DNA"/>
</dbReference>
<evidence type="ECO:0000313" key="2">
    <source>
        <dbReference type="EMBL" id="KAJ9158292.1"/>
    </source>
</evidence>
<evidence type="ECO:0000256" key="1">
    <source>
        <dbReference type="SAM" id="MobiDB-lite"/>
    </source>
</evidence>
<comment type="caution">
    <text evidence="2">The sequence shown here is derived from an EMBL/GenBank/DDBJ whole genome shotgun (WGS) entry which is preliminary data.</text>
</comment>
<evidence type="ECO:0000313" key="3">
    <source>
        <dbReference type="Proteomes" id="UP001174691"/>
    </source>
</evidence>
<feature type="compositionally biased region" description="Basic and acidic residues" evidence="1">
    <location>
        <begin position="506"/>
        <end position="529"/>
    </location>
</feature>
<feature type="compositionally biased region" description="Basic and acidic residues" evidence="1">
    <location>
        <begin position="547"/>
        <end position="557"/>
    </location>
</feature>
<gene>
    <name evidence="2" type="ORF">NKR19_g3459</name>
</gene>
<dbReference type="GO" id="GO:0016301">
    <property type="term" value="F:kinase activity"/>
    <property type="evidence" value="ECO:0007669"/>
    <property type="project" value="UniProtKB-KW"/>
</dbReference>
<accession>A0AA38SGT6</accession>
<protein>
    <submittedName>
        <fullName evidence="2">Citron Rho-interacting kinase</fullName>
    </submittedName>
</protein>